<gene>
    <name evidence="3" type="primary">LOC111241948</name>
</gene>
<dbReference type="PANTHER" id="PTHR11439:SF467">
    <property type="entry name" value="INTEGRASE CATALYTIC DOMAIN-CONTAINING PROTEIN"/>
    <property type="match status" value="1"/>
</dbReference>
<dbReference type="PANTHER" id="PTHR11439">
    <property type="entry name" value="GAG-POL-RELATED RETROTRANSPOSON"/>
    <property type="match status" value="1"/>
</dbReference>
<feature type="domain" description="Reverse transcriptase Ty1/copia-type" evidence="1">
    <location>
        <begin position="110"/>
        <end position="175"/>
    </location>
</feature>
<evidence type="ECO:0000259" key="1">
    <source>
        <dbReference type="Pfam" id="PF07727"/>
    </source>
</evidence>
<dbReference type="KEGG" id="vra:111241948"/>
<dbReference type="SUPFAM" id="SSF56672">
    <property type="entry name" value="DNA/RNA polymerases"/>
    <property type="match status" value="1"/>
</dbReference>
<reference evidence="2" key="1">
    <citation type="journal article" date="2014" name="Nat. Commun.">
        <title>Genome sequence of mungbean and insights into evolution within Vigna species.</title>
        <authorList>
            <person name="Kang Y.J."/>
            <person name="Kim S.K."/>
            <person name="Kim M.Y."/>
            <person name="Lestari P."/>
            <person name="Kim K.H."/>
            <person name="Ha B.K."/>
            <person name="Jun T.H."/>
            <person name="Hwang W.J."/>
            <person name="Lee T."/>
            <person name="Lee J."/>
            <person name="Shim S."/>
            <person name="Yoon M.Y."/>
            <person name="Jang Y.E."/>
            <person name="Han K.S."/>
            <person name="Taeprayoon P."/>
            <person name="Yoon N."/>
            <person name="Somta P."/>
            <person name="Tanya P."/>
            <person name="Kim K.S."/>
            <person name="Gwag J.G."/>
            <person name="Moon J.K."/>
            <person name="Lee Y.H."/>
            <person name="Park B.S."/>
            <person name="Bombarely A."/>
            <person name="Doyle J.J."/>
            <person name="Jackson S.A."/>
            <person name="Schafleitner R."/>
            <person name="Srinives P."/>
            <person name="Varshney R.K."/>
            <person name="Lee S.H."/>
        </authorList>
    </citation>
    <scope>NUCLEOTIDE SEQUENCE [LARGE SCALE GENOMIC DNA]</scope>
    <source>
        <strain evidence="2">cv. VC1973A</strain>
    </source>
</reference>
<name>A0A3Q0F3C5_VIGRR</name>
<dbReference type="InterPro" id="IPR043502">
    <property type="entry name" value="DNA/RNA_pol_sf"/>
</dbReference>
<dbReference type="Proteomes" id="UP000087766">
    <property type="component" value="Chromosome 7"/>
</dbReference>
<dbReference type="Pfam" id="PF07727">
    <property type="entry name" value="RVT_2"/>
    <property type="match status" value="1"/>
</dbReference>
<organism evidence="2 3">
    <name type="scientific">Vigna radiata var. radiata</name>
    <name type="common">Mung bean</name>
    <name type="synonym">Phaseolus aureus</name>
    <dbReference type="NCBI Taxonomy" id="3916"/>
    <lineage>
        <taxon>Eukaryota</taxon>
        <taxon>Viridiplantae</taxon>
        <taxon>Streptophyta</taxon>
        <taxon>Embryophyta</taxon>
        <taxon>Tracheophyta</taxon>
        <taxon>Spermatophyta</taxon>
        <taxon>Magnoliopsida</taxon>
        <taxon>eudicotyledons</taxon>
        <taxon>Gunneridae</taxon>
        <taxon>Pentapetalae</taxon>
        <taxon>rosids</taxon>
        <taxon>fabids</taxon>
        <taxon>Fabales</taxon>
        <taxon>Fabaceae</taxon>
        <taxon>Papilionoideae</taxon>
        <taxon>50 kb inversion clade</taxon>
        <taxon>NPAAA clade</taxon>
        <taxon>indigoferoid/millettioid clade</taxon>
        <taxon>Phaseoleae</taxon>
        <taxon>Vigna</taxon>
    </lineage>
</organism>
<sequence>MKLIIVCETTSTPNTESTTIQYILPPRSNHGQPPTKYEPDLQAKVKYPISKYVSSHRLSQSYASFVSNQDWPLLQFDVKNAFLHGEILEEIYMDSPPGMTDSTGMKVCKSNSDHTLFFKRGKGKITALIIYVDDMIVTGNDQDEISSLQQYLAFEFEMKQLGNLKYFLGIEVARSKHDSASIDRGRYQRLVGKLIYLCHTRLDITYAVNVVSQFMHDPRKLHMDVVERILRYLKSAPSKGILFSNHGNLKVEGYTDTDWASSKDDKRSTSRYFTFV</sequence>
<reference evidence="3" key="2">
    <citation type="submission" date="2025-08" db="UniProtKB">
        <authorList>
            <consortium name="RefSeq"/>
        </authorList>
    </citation>
    <scope>IDENTIFICATION</scope>
    <source>
        <tissue evidence="3">Leaf</tissue>
    </source>
</reference>
<protein>
    <submittedName>
        <fullName evidence="3">Uncharacterized protein LOC111241948</fullName>
    </submittedName>
</protein>
<keyword evidence="2" id="KW-1185">Reference proteome</keyword>
<evidence type="ECO:0000313" key="2">
    <source>
        <dbReference type="Proteomes" id="UP000087766"/>
    </source>
</evidence>
<evidence type="ECO:0000313" key="3">
    <source>
        <dbReference type="RefSeq" id="XP_022638433.1"/>
    </source>
</evidence>
<dbReference type="InterPro" id="IPR013103">
    <property type="entry name" value="RVT_2"/>
</dbReference>
<dbReference type="OrthoDB" id="128382at2759"/>
<accession>A0A3Q0F3C5</accession>
<dbReference type="STRING" id="3916.A0A3Q0F3C5"/>
<dbReference type="RefSeq" id="XP_022638433.1">
    <property type="nucleotide sequence ID" value="XM_022782712.1"/>
</dbReference>
<proteinExistence type="predicted"/>
<dbReference type="AlphaFoldDB" id="A0A3Q0F3C5"/>
<dbReference type="GeneID" id="111241948"/>